<dbReference type="EMBL" id="JATAAI010000014">
    <property type="protein sequence ID" value="KAK1741131.1"/>
    <property type="molecule type" value="Genomic_DNA"/>
</dbReference>
<gene>
    <name evidence="2" type="ORF">QTG54_008383</name>
</gene>
<sequence>MAGAEDRRGNNNTIIDLTQTNTQQTVVVKRKGGEGRAQAAMDDALVEKMFLQGETDTGGDSKNNDDAVDANQLKWVPPASRVDESADQHMRRKEGASDSDSYHGRRRSRHSHRRRSSRYQSKSRSRSRSAEREDRRKGERRHRHRRRDDDRKRKSVVIDPAVDQCREVAYLRQQHPWHRVLHLETVLLSEGIVEIDTGTNEHTKVKAVGRNGRSRPEDIVQGGSDLNLSRRPAFHCWGGWYQREI</sequence>
<dbReference type="Proteomes" id="UP001224775">
    <property type="component" value="Unassembled WGS sequence"/>
</dbReference>
<name>A0AAD9DB81_9STRA</name>
<feature type="compositionally biased region" description="Basic and acidic residues" evidence="1">
    <location>
        <begin position="128"/>
        <end position="137"/>
    </location>
</feature>
<feature type="compositionally biased region" description="Basic and acidic residues" evidence="1">
    <location>
        <begin position="81"/>
        <end position="103"/>
    </location>
</feature>
<evidence type="ECO:0000313" key="3">
    <source>
        <dbReference type="Proteomes" id="UP001224775"/>
    </source>
</evidence>
<accession>A0AAD9DB81</accession>
<feature type="region of interest" description="Disordered" evidence="1">
    <location>
        <begin position="50"/>
        <end position="155"/>
    </location>
</feature>
<comment type="caution">
    <text evidence="2">The sequence shown here is derived from an EMBL/GenBank/DDBJ whole genome shotgun (WGS) entry which is preliminary data.</text>
</comment>
<proteinExistence type="predicted"/>
<dbReference type="AlphaFoldDB" id="A0AAD9DB81"/>
<reference evidence="2" key="1">
    <citation type="submission" date="2023-06" db="EMBL/GenBank/DDBJ databases">
        <title>Survivors Of The Sea: Transcriptome response of Skeletonema marinoi to long-term dormancy.</title>
        <authorList>
            <person name="Pinder M.I.M."/>
            <person name="Kourtchenko O."/>
            <person name="Robertson E.K."/>
            <person name="Larsson T."/>
            <person name="Maumus F."/>
            <person name="Osuna-Cruz C.M."/>
            <person name="Vancaester E."/>
            <person name="Stenow R."/>
            <person name="Vandepoele K."/>
            <person name="Ploug H."/>
            <person name="Bruchert V."/>
            <person name="Godhe A."/>
            <person name="Topel M."/>
        </authorList>
    </citation>
    <scope>NUCLEOTIDE SEQUENCE</scope>
    <source>
        <strain evidence="2">R05AC</strain>
    </source>
</reference>
<evidence type="ECO:0000313" key="2">
    <source>
        <dbReference type="EMBL" id="KAK1741131.1"/>
    </source>
</evidence>
<organism evidence="2 3">
    <name type="scientific">Skeletonema marinoi</name>
    <dbReference type="NCBI Taxonomy" id="267567"/>
    <lineage>
        <taxon>Eukaryota</taxon>
        <taxon>Sar</taxon>
        <taxon>Stramenopiles</taxon>
        <taxon>Ochrophyta</taxon>
        <taxon>Bacillariophyta</taxon>
        <taxon>Coscinodiscophyceae</taxon>
        <taxon>Thalassiosirophycidae</taxon>
        <taxon>Thalassiosirales</taxon>
        <taxon>Skeletonemataceae</taxon>
        <taxon>Skeletonema</taxon>
        <taxon>Skeletonema marinoi-dohrnii complex</taxon>
    </lineage>
</organism>
<evidence type="ECO:0000256" key="1">
    <source>
        <dbReference type="SAM" id="MobiDB-lite"/>
    </source>
</evidence>
<feature type="compositionally biased region" description="Basic residues" evidence="1">
    <location>
        <begin position="104"/>
        <end position="127"/>
    </location>
</feature>
<protein>
    <submittedName>
        <fullName evidence="2">Uncharacterized protein</fullName>
    </submittedName>
</protein>
<keyword evidence="3" id="KW-1185">Reference proteome</keyword>